<dbReference type="Proteomes" id="UP000786811">
    <property type="component" value="Unassembled WGS sequence"/>
</dbReference>
<dbReference type="OrthoDB" id="7554612at2759"/>
<dbReference type="SUPFAM" id="SSF57756">
    <property type="entry name" value="Retrovirus zinc finger-like domains"/>
    <property type="match status" value="1"/>
</dbReference>
<dbReference type="SMART" id="SM00343">
    <property type="entry name" value="ZnF_C2HC"/>
    <property type="match status" value="2"/>
</dbReference>
<evidence type="ECO:0000256" key="2">
    <source>
        <dbReference type="SAM" id="MobiDB-lite"/>
    </source>
</evidence>
<dbReference type="AlphaFoldDB" id="A0A8J2H1X5"/>
<reference evidence="4" key="1">
    <citation type="submission" date="2021-04" db="EMBL/GenBank/DDBJ databases">
        <authorList>
            <person name="Chebbi M.A.C M."/>
        </authorList>
    </citation>
    <scope>NUCLEOTIDE SEQUENCE</scope>
</reference>
<organism evidence="4 5">
    <name type="scientific">Cotesia congregata</name>
    <name type="common">Parasitoid wasp</name>
    <name type="synonym">Apanteles congregatus</name>
    <dbReference type="NCBI Taxonomy" id="51543"/>
    <lineage>
        <taxon>Eukaryota</taxon>
        <taxon>Metazoa</taxon>
        <taxon>Ecdysozoa</taxon>
        <taxon>Arthropoda</taxon>
        <taxon>Hexapoda</taxon>
        <taxon>Insecta</taxon>
        <taxon>Pterygota</taxon>
        <taxon>Neoptera</taxon>
        <taxon>Endopterygota</taxon>
        <taxon>Hymenoptera</taxon>
        <taxon>Apocrita</taxon>
        <taxon>Ichneumonoidea</taxon>
        <taxon>Braconidae</taxon>
        <taxon>Microgastrinae</taxon>
        <taxon>Cotesia</taxon>
    </lineage>
</organism>
<feature type="non-terminal residue" evidence="4">
    <location>
        <position position="1"/>
    </location>
</feature>
<dbReference type="GO" id="GO:0003676">
    <property type="term" value="F:nucleic acid binding"/>
    <property type="evidence" value="ECO:0007669"/>
    <property type="project" value="InterPro"/>
</dbReference>
<feature type="region of interest" description="Disordered" evidence="2">
    <location>
        <begin position="1"/>
        <end position="87"/>
    </location>
</feature>
<accession>A0A8J2H1X5</accession>
<comment type="caution">
    <text evidence="4">The sequence shown here is derived from an EMBL/GenBank/DDBJ whole genome shotgun (WGS) entry which is preliminary data.</text>
</comment>
<evidence type="ECO:0000313" key="5">
    <source>
        <dbReference type="Proteomes" id="UP000786811"/>
    </source>
</evidence>
<sequence length="456" mass="49387">MVALMPVQAEPNVGNQKTPEEEPFHLVDRKEKRKKKKKKQVEEAVDQAATAKPAGPGSGTTEQGPAAGRTRAAKEDRRPRRKQRPEAVLIKPGKTQSCGDVLRALRSGLHPEELGLEVKAVRTASKGGLLIEFEGSVKDRSALGSKITEVAGGDVEVRHLYPTATVVIDGMDAATTVEEVRAALGEAAGGIADGLNVTITKPNKWGAVRAFIEAELGAAATLETLGKVKVGWTVCRIRRRERLDRCYRCQGLGHLAGSCKAKEDRSGCCWRCGEADHQSKACTKPPSCHLCAAVGNGRASDHVAGSGRCATYREVLQINLHRCKLALDLLYARNRDNGMDIVLVSEQYHSVSGPNWYCDPTGTAAVWVPDRSRLSVRNSGSRDGIVWVVTPAVTFVSVRGNPTTVPERQMKQTGWKVSLLDESAFQNAVSDRIDTLPDLLAESRENLESLVGQTME</sequence>
<dbReference type="InterPro" id="IPR001878">
    <property type="entry name" value="Znf_CCHC"/>
</dbReference>
<evidence type="ECO:0000259" key="3">
    <source>
        <dbReference type="PROSITE" id="PS50158"/>
    </source>
</evidence>
<dbReference type="InterPro" id="IPR036691">
    <property type="entry name" value="Endo/exonu/phosph_ase_sf"/>
</dbReference>
<protein>
    <submittedName>
        <fullName evidence="4">Similar to R1A1-element\ORF1: Uncharacterized 50 kDa protein in type I retrotransposable element R1DM (Drosophila melanogaster)</fullName>
    </submittedName>
</protein>
<dbReference type="Gene3D" id="4.10.60.10">
    <property type="entry name" value="Zinc finger, CCHC-type"/>
    <property type="match status" value="1"/>
</dbReference>
<feature type="domain" description="CCHC-type" evidence="3">
    <location>
        <begin position="269"/>
        <end position="284"/>
    </location>
</feature>
<dbReference type="SUPFAM" id="SSF56219">
    <property type="entry name" value="DNase I-like"/>
    <property type="match status" value="1"/>
</dbReference>
<dbReference type="PROSITE" id="PS50158">
    <property type="entry name" value="ZF_CCHC"/>
    <property type="match status" value="1"/>
</dbReference>
<keyword evidence="1" id="KW-0479">Metal-binding</keyword>
<evidence type="ECO:0000313" key="4">
    <source>
        <dbReference type="EMBL" id="CAG5074027.1"/>
    </source>
</evidence>
<keyword evidence="5" id="KW-1185">Reference proteome</keyword>
<name>A0A8J2H1X5_COTCN</name>
<evidence type="ECO:0000256" key="1">
    <source>
        <dbReference type="PROSITE-ProRule" id="PRU00047"/>
    </source>
</evidence>
<gene>
    <name evidence="4" type="ORF">HICCMSTLAB_LOCUS799</name>
</gene>
<feature type="compositionally biased region" description="Basic and acidic residues" evidence="2">
    <location>
        <begin position="18"/>
        <end position="30"/>
    </location>
</feature>
<proteinExistence type="predicted"/>
<keyword evidence="1" id="KW-0863">Zinc-finger</keyword>
<keyword evidence="1" id="KW-0862">Zinc</keyword>
<dbReference type="GO" id="GO:0008270">
    <property type="term" value="F:zinc ion binding"/>
    <property type="evidence" value="ECO:0007669"/>
    <property type="project" value="UniProtKB-KW"/>
</dbReference>
<dbReference type="InterPro" id="IPR036875">
    <property type="entry name" value="Znf_CCHC_sf"/>
</dbReference>
<dbReference type="EMBL" id="CAJNRD030001114">
    <property type="protein sequence ID" value="CAG5074027.1"/>
    <property type="molecule type" value="Genomic_DNA"/>
</dbReference>